<gene>
    <name evidence="12" type="ORF">MHIP_32570</name>
</gene>
<dbReference type="Proteomes" id="UP000465304">
    <property type="component" value="Unassembled WGS sequence"/>
</dbReference>
<keyword evidence="13" id="KW-1185">Reference proteome</keyword>
<evidence type="ECO:0000313" key="13">
    <source>
        <dbReference type="Proteomes" id="UP000465304"/>
    </source>
</evidence>
<sequence>MPEGRLLVDRYDLRGMLGRGGMAEVHDGWDTRLDRPVAVKLLHPGLDAQPDNRDRFLAEALAAASLNHPNIVAVHDSGEDDGTPFIVMERLPGATLADEIAHGPLPPARVRLMLDNILGAMAAAHAQQILHRDIKPGNILRAADGDGYKLADFGIAKTGGAAYTMTGQIIGTMAYLSPERLSGAPASVADDLYAVGVVGYEALTGRHPFGRDENVGALAKAILYDTPPPLRAARPDVDPQLAALIERSMSREPGLRFATADDMRAALHGRVPVPPAGSGGAPRPATKVLEPSSTATAFAVPMHPGQPLPGDVHRNRKTKRVLAATGVVAALAVTALAVALDSPTTVPAQPVSESTTSEPAPAPPSTPPPPQPTANTLAPPSAPTPVVQPSDAGVQPPGLGNRDKRGNGNKGNNGKGDKKN</sequence>
<name>A0A7I9ZP22_9MYCO</name>
<dbReference type="Gene3D" id="3.30.200.20">
    <property type="entry name" value="Phosphorylase Kinase, domain 1"/>
    <property type="match status" value="1"/>
</dbReference>
<evidence type="ECO:0000256" key="6">
    <source>
        <dbReference type="ARBA" id="ARBA00022840"/>
    </source>
</evidence>
<evidence type="ECO:0000256" key="10">
    <source>
        <dbReference type="SAM" id="MobiDB-lite"/>
    </source>
</evidence>
<feature type="domain" description="Protein kinase" evidence="11">
    <location>
        <begin position="11"/>
        <end position="271"/>
    </location>
</feature>
<dbReference type="InterPro" id="IPR017441">
    <property type="entry name" value="Protein_kinase_ATP_BS"/>
</dbReference>
<dbReference type="Pfam" id="PF00069">
    <property type="entry name" value="Pkinase"/>
    <property type="match status" value="1"/>
</dbReference>
<organism evidence="12 13">
    <name type="scientific">Mycolicibacterium hippocampi</name>
    <dbReference type="NCBI Taxonomy" id="659824"/>
    <lineage>
        <taxon>Bacteria</taxon>
        <taxon>Bacillati</taxon>
        <taxon>Actinomycetota</taxon>
        <taxon>Actinomycetes</taxon>
        <taxon>Mycobacteriales</taxon>
        <taxon>Mycobacteriaceae</taxon>
        <taxon>Mycolicibacterium</taxon>
    </lineage>
</organism>
<keyword evidence="2" id="KW-0723">Serine/threonine-protein kinase</keyword>
<dbReference type="GO" id="GO:0005524">
    <property type="term" value="F:ATP binding"/>
    <property type="evidence" value="ECO:0007669"/>
    <property type="project" value="UniProtKB-UniRule"/>
</dbReference>
<feature type="compositionally biased region" description="Pro residues" evidence="10">
    <location>
        <begin position="360"/>
        <end position="372"/>
    </location>
</feature>
<reference evidence="12 13" key="1">
    <citation type="journal article" date="2019" name="Emerg. Microbes Infect.">
        <title>Comprehensive subspecies identification of 175 nontuberculous mycobacteria species based on 7547 genomic profiles.</title>
        <authorList>
            <person name="Matsumoto Y."/>
            <person name="Kinjo T."/>
            <person name="Motooka D."/>
            <person name="Nabeya D."/>
            <person name="Jung N."/>
            <person name="Uechi K."/>
            <person name="Horii T."/>
            <person name="Iida T."/>
            <person name="Fujita J."/>
            <person name="Nakamura S."/>
        </authorList>
    </citation>
    <scope>NUCLEOTIDE SEQUENCE [LARGE SCALE GENOMIC DNA]</scope>
    <source>
        <strain evidence="12 13">JCM 30996</strain>
    </source>
</reference>
<dbReference type="InterPro" id="IPR011009">
    <property type="entry name" value="Kinase-like_dom_sf"/>
</dbReference>
<dbReference type="CDD" id="cd14014">
    <property type="entry name" value="STKc_PknB_like"/>
    <property type="match status" value="1"/>
</dbReference>
<evidence type="ECO:0000256" key="3">
    <source>
        <dbReference type="ARBA" id="ARBA00022679"/>
    </source>
</evidence>
<comment type="catalytic activity">
    <reaction evidence="8">
        <text>L-seryl-[protein] + ATP = O-phospho-L-seryl-[protein] + ADP + H(+)</text>
        <dbReference type="Rhea" id="RHEA:17989"/>
        <dbReference type="Rhea" id="RHEA-COMP:9863"/>
        <dbReference type="Rhea" id="RHEA-COMP:11604"/>
        <dbReference type="ChEBI" id="CHEBI:15378"/>
        <dbReference type="ChEBI" id="CHEBI:29999"/>
        <dbReference type="ChEBI" id="CHEBI:30616"/>
        <dbReference type="ChEBI" id="CHEBI:83421"/>
        <dbReference type="ChEBI" id="CHEBI:456216"/>
        <dbReference type="EC" id="2.7.11.1"/>
    </reaction>
</comment>
<dbReference type="SMART" id="SM00220">
    <property type="entry name" value="S_TKc"/>
    <property type="match status" value="1"/>
</dbReference>
<dbReference type="Gene3D" id="1.10.510.10">
    <property type="entry name" value="Transferase(Phosphotransferase) domain 1"/>
    <property type="match status" value="1"/>
</dbReference>
<dbReference type="InterPro" id="IPR000719">
    <property type="entry name" value="Prot_kinase_dom"/>
</dbReference>
<keyword evidence="4 9" id="KW-0547">Nucleotide-binding</keyword>
<dbReference type="EC" id="2.7.11.1" evidence="1"/>
<keyword evidence="3" id="KW-0808">Transferase</keyword>
<comment type="caution">
    <text evidence="12">The sequence shown here is derived from an EMBL/GenBank/DDBJ whole genome shotgun (WGS) entry which is preliminary data.</text>
</comment>
<dbReference type="PANTHER" id="PTHR43289:SF6">
    <property type="entry name" value="SERINE_THREONINE-PROTEIN KINASE NEKL-3"/>
    <property type="match status" value="1"/>
</dbReference>
<dbReference type="PROSITE" id="PS00107">
    <property type="entry name" value="PROTEIN_KINASE_ATP"/>
    <property type="match status" value="1"/>
</dbReference>
<evidence type="ECO:0000256" key="8">
    <source>
        <dbReference type="ARBA" id="ARBA00048679"/>
    </source>
</evidence>
<keyword evidence="6 9" id="KW-0067">ATP-binding</keyword>
<feature type="region of interest" description="Disordered" evidence="10">
    <location>
        <begin position="344"/>
        <end position="420"/>
    </location>
</feature>
<evidence type="ECO:0000313" key="12">
    <source>
        <dbReference type="EMBL" id="GFH02774.1"/>
    </source>
</evidence>
<dbReference type="AlphaFoldDB" id="A0A7I9ZP22"/>
<dbReference type="EMBL" id="BLLB01000002">
    <property type="protein sequence ID" value="GFH02774.1"/>
    <property type="molecule type" value="Genomic_DNA"/>
</dbReference>
<evidence type="ECO:0000256" key="4">
    <source>
        <dbReference type="ARBA" id="ARBA00022741"/>
    </source>
</evidence>
<dbReference type="GO" id="GO:0004674">
    <property type="term" value="F:protein serine/threonine kinase activity"/>
    <property type="evidence" value="ECO:0007669"/>
    <property type="project" value="UniProtKB-KW"/>
</dbReference>
<dbReference type="PROSITE" id="PS50011">
    <property type="entry name" value="PROTEIN_KINASE_DOM"/>
    <property type="match status" value="1"/>
</dbReference>
<evidence type="ECO:0000259" key="11">
    <source>
        <dbReference type="PROSITE" id="PS50011"/>
    </source>
</evidence>
<keyword evidence="5 12" id="KW-0418">Kinase</keyword>
<protein>
    <recommendedName>
        <fullName evidence="1">non-specific serine/threonine protein kinase</fullName>
        <ecNumber evidence="1">2.7.11.1</ecNumber>
    </recommendedName>
</protein>
<dbReference type="FunFam" id="3.30.200.20:FF:000035">
    <property type="entry name" value="Serine/threonine protein kinase Stk1"/>
    <property type="match status" value="1"/>
</dbReference>
<evidence type="ECO:0000256" key="2">
    <source>
        <dbReference type="ARBA" id="ARBA00022527"/>
    </source>
</evidence>
<dbReference type="PANTHER" id="PTHR43289">
    <property type="entry name" value="MITOGEN-ACTIVATED PROTEIN KINASE KINASE KINASE 20-RELATED"/>
    <property type="match status" value="1"/>
</dbReference>
<evidence type="ECO:0000256" key="1">
    <source>
        <dbReference type="ARBA" id="ARBA00012513"/>
    </source>
</evidence>
<dbReference type="SUPFAM" id="SSF56112">
    <property type="entry name" value="Protein kinase-like (PK-like)"/>
    <property type="match status" value="1"/>
</dbReference>
<proteinExistence type="predicted"/>
<evidence type="ECO:0000256" key="5">
    <source>
        <dbReference type="ARBA" id="ARBA00022777"/>
    </source>
</evidence>
<accession>A0A7I9ZP22</accession>
<evidence type="ECO:0000256" key="9">
    <source>
        <dbReference type="PROSITE-ProRule" id="PRU10141"/>
    </source>
</evidence>
<evidence type="ECO:0000256" key="7">
    <source>
        <dbReference type="ARBA" id="ARBA00047899"/>
    </source>
</evidence>
<comment type="catalytic activity">
    <reaction evidence="7">
        <text>L-threonyl-[protein] + ATP = O-phospho-L-threonyl-[protein] + ADP + H(+)</text>
        <dbReference type="Rhea" id="RHEA:46608"/>
        <dbReference type="Rhea" id="RHEA-COMP:11060"/>
        <dbReference type="Rhea" id="RHEA-COMP:11605"/>
        <dbReference type="ChEBI" id="CHEBI:15378"/>
        <dbReference type="ChEBI" id="CHEBI:30013"/>
        <dbReference type="ChEBI" id="CHEBI:30616"/>
        <dbReference type="ChEBI" id="CHEBI:61977"/>
        <dbReference type="ChEBI" id="CHEBI:456216"/>
        <dbReference type="EC" id="2.7.11.1"/>
    </reaction>
</comment>
<feature type="binding site" evidence="9">
    <location>
        <position position="40"/>
    </location>
    <ligand>
        <name>ATP</name>
        <dbReference type="ChEBI" id="CHEBI:30616"/>
    </ligand>
</feature>